<proteinExistence type="predicted"/>
<keyword evidence="4" id="KW-1185">Reference proteome</keyword>
<dbReference type="RefSeq" id="WP_380227003.1">
    <property type="nucleotide sequence ID" value="NZ_JBHSOF010000026.1"/>
</dbReference>
<feature type="compositionally biased region" description="Gly residues" evidence="1">
    <location>
        <begin position="278"/>
        <end position="288"/>
    </location>
</feature>
<comment type="caution">
    <text evidence="3">The sequence shown here is derived from an EMBL/GenBank/DDBJ whole genome shotgun (WGS) entry which is preliminary data.</text>
</comment>
<organism evidence="3 4">
    <name type="scientific">Kitasatospora misakiensis</name>
    <dbReference type="NCBI Taxonomy" id="67330"/>
    <lineage>
        <taxon>Bacteria</taxon>
        <taxon>Bacillati</taxon>
        <taxon>Actinomycetota</taxon>
        <taxon>Actinomycetes</taxon>
        <taxon>Kitasatosporales</taxon>
        <taxon>Streptomycetaceae</taxon>
        <taxon>Kitasatospora</taxon>
    </lineage>
</organism>
<dbReference type="Proteomes" id="UP001595975">
    <property type="component" value="Unassembled WGS sequence"/>
</dbReference>
<protein>
    <submittedName>
        <fullName evidence="3">Uncharacterized protein</fullName>
    </submittedName>
</protein>
<feature type="region of interest" description="Disordered" evidence="1">
    <location>
        <begin position="266"/>
        <end position="288"/>
    </location>
</feature>
<name>A0ABW0X6E9_9ACTN</name>
<evidence type="ECO:0000256" key="2">
    <source>
        <dbReference type="SAM" id="Phobius"/>
    </source>
</evidence>
<keyword evidence="2" id="KW-1133">Transmembrane helix</keyword>
<keyword evidence="2" id="KW-0472">Membrane</keyword>
<evidence type="ECO:0000256" key="1">
    <source>
        <dbReference type="SAM" id="MobiDB-lite"/>
    </source>
</evidence>
<evidence type="ECO:0000313" key="3">
    <source>
        <dbReference type="EMBL" id="MFC5665313.1"/>
    </source>
</evidence>
<accession>A0ABW0X6E9</accession>
<feature type="transmembrane region" description="Helical" evidence="2">
    <location>
        <begin position="54"/>
        <end position="74"/>
    </location>
</feature>
<gene>
    <name evidence="3" type="ORF">ACFP3U_20310</name>
</gene>
<sequence>MSGTSGMSGKNGDTGFEERLGELLTGQDTAWGAGGPDPAVVIAGARRRRARRRVGAGAVALTVALVCGGTALTFGGARPADGVVAAGTATSRVAVLPGAAPVASAVVSAVTGSSAPQARPDSPVLRVAPGEQVPIAEGYRMSVTATVSCVEKWEQATGAWEQPFGCRDATSDNLDHTRPTIGAQSMGDAQRTVVTGLYLGPTPAGITVELGGTEVGATLVTTAGMQGWTAYYAVLPANVRPPASEGPGSRPVAAAWAADGTRLADLLDPRRPDPWATAGGGAGAPAAH</sequence>
<keyword evidence="2" id="KW-0812">Transmembrane</keyword>
<dbReference type="EMBL" id="JBHSOF010000026">
    <property type="protein sequence ID" value="MFC5665313.1"/>
    <property type="molecule type" value="Genomic_DNA"/>
</dbReference>
<evidence type="ECO:0000313" key="4">
    <source>
        <dbReference type="Proteomes" id="UP001595975"/>
    </source>
</evidence>
<reference evidence="4" key="1">
    <citation type="journal article" date="2019" name="Int. J. Syst. Evol. Microbiol.">
        <title>The Global Catalogue of Microorganisms (GCM) 10K type strain sequencing project: providing services to taxonomists for standard genome sequencing and annotation.</title>
        <authorList>
            <consortium name="The Broad Institute Genomics Platform"/>
            <consortium name="The Broad Institute Genome Sequencing Center for Infectious Disease"/>
            <person name="Wu L."/>
            <person name="Ma J."/>
        </authorList>
    </citation>
    <scope>NUCLEOTIDE SEQUENCE [LARGE SCALE GENOMIC DNA]</scope>
    <source>
        <strain evidence="4">CGMCC 4.1437</strain>
    </source>
</reference>